<comment type="similarity">
    <text evidence="1 6">Belongs to the SIMIBI class G3E GTPase family. UreG subfamily.</text>
</comment>
<keyword evidence="3 6" id="KW-0996">Nickel insertion</keyword>
<dbReference type="EMBL" id="PVWK01000014">
    <property type="protein sequence ID" value="PSB34457.1"/>
    <property type="molecule type" value="Genomic_DNA"/>
</dbReference>
<evidence type="ECO:0000256" key="2">
    <source>
        <dbReference type="ARBA" id="ARBA00022741"/>
    </source>
</evidence>
<dbReference type="GO" id="GO:0005737">
    <property type="term" value="C:cytoplasm"/>
    <property type="evidence" value="ECO:0007669"/>
    <property type="project" value="UniProtKB-SubCell"/>
</dbReference>
<evidence type="ECO:0000256" key="4">
    <source>
        <dbReference type="ARBA" id="ARBA00023134"/>
    </source>
</evidence>
<dbReference type="GO" id="GO:0043419">
    <property type="term" value="P:urea catabolic process"/>
    <property type="evidence" value="ECO:0007669"/>
    <property type="project" value="InterPro"/>
</dbReference>
<keyword evidence="2 6" id="KW-0547">Nucleotide-binding</keyword>
<dbReference type="InterPro" id="IPR004400">
    <property type="entry name" value="UreG"/>
</dbReference>
<reference evidence="9" key="1">
    <citation type="submission" date="2018-02" db="EMBL/GenBank/DDBJ databases">
        <authorList>
            <person name="Moore K."/>
            <person name="Momper L."/>
        </authorList>
    </citation>
    <scope>NUCLEOTIDE SEQUENCE [LARGE SCALE GENOMIC DNA]</scope>
    <source>
        <strain evidence="9">ULC18</strain>
    </source>
</reference>
<keyword evidence="6" id="KW-0963">Cytoplasm</keyword>
<keyword evidence="9" id="KW-1185">Reference proteome</keyword>
<evidence type="ECO:0000256" key="1">
    <source>
        <dbReference type="ARBA" id="ARBA00005732"/>
    </source>
</evidence>
<evidence type="ECO:0000256" key="3">
    <source>
        <dbReference type="ARBA" id="ARBA00022988"/>
    </source>
</evidence>
<comment type="caution">
    <text evidence="8">The sequence shown here is derived from an EMBL/GenBank/DDBJ whole genome shotgun (WGS) entry which is preliminary data.</text>
</comment>
<name>A0A2T1ENY2_9CYAN</name>
<dbReference type="OrthoDB" id="9802035at2"/>
<dbReference type="PANTHER" id="PTHR31715">
    <property type="entry name" value="UREASE ACCESSORY PROTEIN G"/>
    <property type="match status" value="1"/>
</dbReference>
<dbReference type="Proteomes" id="UP000239576">
    <property type="component" value="Unassembled WGS sequence"/>
</dbReference>
<comment type="subunit">
    <text evidence="6">Homodimer. UreD, UreF and UreG form a complex that acts as a GTP-hydrolysis-dependent molecular chaperone, activating the urease apoprotein by helping to assemble the nickel containing metallocenter of UreC. The UreE protein probably delivers the nickel.</text>
</comment>
<sequence length="232" mass="25269">MQKSVARLGIGGPVGSGKTALLECLVPLLQQQGVEVAVVTNDLLTHEDADRLKRKGFLPTERIIGVQTGSCPHTAIREDPTMNLLAIRDLERSFPQLDLIFVESGGDNLASTFSYDLIDAYLFVIDVGAGDDIPRKNGPGFMQADLAVINKIDIAPYVGADLAVIRKEAGERRGSKPIAYTNCKTGEGLDHVMQFILETVLFRSTPYEPTFLETQAISHQPSALSAQRFADR</sequence>
<gene>
    <name evidence="6 8" type="primary">ureG</name>
    <name evidence="8" type="ORF">C7B82_03085</name>
</gene>
<evidence type="ECO:0000259" key="7">
    <source>
        <dbReference type="Pfam" id="PF02492"/>
    </source>
</evidence>
<dbReference type="InterPro" id="IPR003495">
    <property type="entry name" value="CobW/HypB/UreG_nucleotide-bd"/>
</dbReference>
<dbReference type="Gene3D" id="3.40.50.300">
    <property type="entry name" value="P-loop containing nucleotide triphosphate hydrolases"/>
    <property type="match status" value="1"/>
</dbReference>
<proteinExistence type="inferred from homology"/>
<dbReference type="AlphaFoldDB" id="A0A2T1ENY2"/>
<dbReference type="Pfam" id="PF02492">
    <property type="entry name" value="cobW"/>
    <property type="match status" value="1"/>
</dbReference>
<dbReference type="GO" id="GO:0016151">
    <property type="term" value="F:nickel cation binding"/>
    <property type="evidence" value="ECO:0007669"/>
    <property type="project" value="UniProtKB-UniRule"/>
</dbReference>
<evidence type="ECO:0000313" key="9">
    <source>
        <dbReference type="Proteomes" id="UP000239576"/>
    </source>
</evidence>
<dbReference type="HAMAP" id="MF_01389">
    <property type="entry name" value="UreG"/>
    <property type="match status" value="1"/>
</dbReference>
<dbReference type="SUPFAM" id="SSF52540">
    <property type="entry name" value="P-loop containing nucleoside triphosphate hydrolases"/>
    <property type="match status" value="1"/>
</dbReference>
<feature type="binding site" evidence="6">
    <location>
        <begin position="12"/>
        <end position="19"/>
    </location>
    <ligand>
        <name>GTP</name>
        <dbReference type="ChEBI" id="CHEBI:37565"/>
    </ligand>
</feature>
<dbReference type="GO" id="GO:0005525">
    <property type="term" value="F:GTP binding"/>
    <property type="evidence" value="ECO:0007669"/>
    <property type="project" value="UniProtKB-KW"/>
</dbReference>
<evidence type="ECO:0000256" key="6">
    <source>
        <dbReference type="HAMAP-Rule" id="MF_01389"/>
    </source>
</evidence>
<accession>A0A2T1ENY2</accession>
<evidence type="ECO:0000313" key="8">
    <source>
        <dbReference type="EMBL" id="PSB34457.1"/>
    </source>
</evidence>
<dbReference type="GO" id="GO:0003924">
    <property type="term" value="F:GTPase activity"/>
    <property type="evidence" value="ECO:0007669"/>
    <property type="project" value="InterPro"/>
</dbReference>
<dbReference type="RefSeq" id="WP_106254831.1">
    <property type="nucleotide sequence ID" value="NZ_CAWNSW010000073.1"/>
</dbReference>
<feature type="domain" description="CobW/HypB/UreG nucleotide-binding" evidence="7">
    <location>
        <begin position="8"/>
        <end position="178"/>
    </location>
</feature>
<keyword evidence="5 6" id="KW-0143">Chaperone</keyword>
<evidence type="ECO:0000256" key="5">
    <source>
        <dbReference type="ARBA" id="ARBA00023186"/>
    </source>
</evidence>
<organism evidence="8 9">
    <name type="scientific">Stenomitos frigidus ULC18</name>
    <dbReference type="NCBI Taxonomy" id="2107698"/>
    <lineage>
        <taxon>Bacteria</taxon>
        <taxon>Bacillati</taxon>
        <taxon>Cyanobacteriota</taxon>
        <taxon>Cyanophyceae</taxon>
        <taxon>Leptolyngbyales</taxon>
        <taxon>Leptolyngbyaceae</taxon>
        <taxon>Stenomitos</taxon>
    </lineage>
</organism>
<dbReference type="PANTHER" id="PTHR31715:SF0">
    <property type="entry name" value="UREASE ACCESSORY PROTEIN G"/>
    <property type="match status" value="1"/>
</dbReference>
<keyword evidence="4 6" id="KW-0342">GTP-binding</keyword>
<comment type="function">
    <text evidence="6">Facilitates the functional incorporation of the urease nickel metallocenter. This process requires GTP hydrolysis, probably effectuated by UreG.</text>
</comment>
<comment type="subcellular location">
    <subcellularLocation>
        <location evidence="6">Cytoplasm</location>
    </subcellularLocation>
</comment>
<dbReference type="InterPro" id="IPR027417">
    <property type="entry name" value="P-loop_NTPase"/>
</dbReference>
<dbReference type="NCBIfam" id="TIGR00101">
    <property type="entry name" value="ureG"/>
    <property type="match status" value="1"/>
</dbReference>
<reference evidence="8 9" key="2">
    <citation type="submission" date="2018-03" db="EMBL/GenBank/DDBJ databases">
        <title>The ancient ancestry and fast evolution of plastids.</title>
        <authorList>
            <person name="Moore K.R."/>
            <person name="Magnabosco C."/>
            <person name="Momper L."/>
            <person name="Gold D.A."/>
            <person name="Bosak T."/>
            <person name="Fournier G.P."/>
        </authorList>
    </citation>
    <scope>NUCLEOTIDE SEQUENCE [LARGE SCALE GENOMIC DNA]</scope>
    <source>
        <strain evidence="8 9">ULC18</strain>
    </source>
</reference>
<dbReference type="PIRSF" id="PIRSF005624">
    <property type="entry name" value="Ni-bind_GTPase"/>
    <property type="match status" value="1"/>
</dbReference>
<protein>
    <recommendedName>
        <fullName evidence="6">Urease accessory protein UreG</fullName>
    </recommendedName>
</protein>